<keyword evidence="3" id="KW-1185">Reference proteome</keyword>
<name>A0A432X870_9GAMM</name>
<dbReference type="Proteomes" id="UP000286976">
    <property type="component" value="Unassembled WGS sequence"/>
</dbReference>
<keyword evidence="1" id="KW-1133">Transmembrane helix</keyword>
<evidence type="ECO:0000313" key="2">
    <source>
        <dbReference type="EMBL" id="RUO43084.1"/>
    </source>
</evidence>
<feature type="transmembrane region" description="Helical" evidence="1">
    <location>
        <begin position="219"/>
        <end position="236"/>
    </location>
</feature>
<dbReference type="InterPro" id="IPR010266">
    <property type="entry name" value="NnrS"/>
</dbReference>
<feature type="transmembrane region" description="Helical" evidence="1">
    <location>
        <begin position="147"/>
        <end position="168"/>
    </location>
</feature>
<feature type="transmembrane region" description="Helical" evidence="1">
    <location>
        <begin position="23"/>
        <end position="42"/>
    </location>
</feature>
<proteinExistence type="predicted"/>
<feature type="transmembrane region" description="Helical" evidence="1">
    <location>
        <begin position="91"/>
        <end position="109"/>
    </location>
</feature>
<feature type="transmembrane region" description="Helical" evidence="1">
    <location>
        <begin position="304"/>
        <end position="326"/>
    </location>
</feature>
<dbReference type="Pfam" id="PF05940">
    <property type="entry name" value="NnrS"/>
    <property type="match status" value="1"/>
</dbReference>
<dbReference type="AlphaFoldDB" id="A0A432X870"/>
<accession>A0A432X870</accession>
<feature type="transmembrane region" description="Helical" evidence="1">
    <location>
        <begin position="338"/>
        <end position="361"/>
    </location>
</feature>
<feature type="transmembrane region" description="Helical" evidence="1">
    <location>
        <begin position="115"/>
        <end position="138"/>
    </location>
</feature>
<gene>
    <name evidence="2" type="ORF">CWE15_04890</name>
</gene>
<protein>
    <submittedName>
        <fullName evidence="2">NnrS family protein</fullName>
    </submittedName>
</protein>
<evidence type="ECO:0000313" key="3">
    <source>
        <dbReference type="Proteomes" id="UP000286976"/>
    </source>
</evidence>
<feature type="transmembrane region" description="Helical" evidence="1">
    <location>
        <begin position="62"/>
        <end position="79"/>
    </location>
</feature>
<dbReference type="EMBL" id="PIPQ01000002">
    <property type="protein sequence ID" value="RUO43084.1"/>
    <property type="molecule type" value="Genomic_DNA"/>
</dbReference>
<dbReference type="OrthoDB" id="9770040at2"/>
<organism evidence="2 3">
    <name type="scientific">Aliidiomarina taiwanensis</name>
    <dbReference type="NCBI Taxonomy" id="946228"/>
    <lineage>
        <taxon>Bacteria</taxon>
        <taxon>Pseudomonadati</taxon>
        <taxon>Pseudomonadota</taxon>
        <taxon>Gammaproteobacteria</taxon>
        <taxon>Alteromonadales</taxon>
        <taxon>Idiomarinaceae</taxon>
        <taxon>Aliidiomarina</taxon>
    </lineage>
</organism>
<keyword evidence="1" id="KW-0812">Transmembrane</keyword>
<feature type="transmembrane region" description="Helical" evidence="1">
    <location>
        <begin position="180"/>
        <end position="198"/>
    </location>
</feature>
<keyword evidence="1" id="KW-0472">Membrane</keyword>
<feature type="transmembrane region" description="Helical" evidence="1">
    <location>
        <begin position="272"/>
        <end position="292"/>
    </location>
</feature>
<comment type="caution">
    <text evidence="2">The sequence shown here is derived from an EMBL/GenBank/DDBJ whole genome shotgun (WGS) entry which is preliminary data.</text>
</comment>
<evidence type="ECO:0000256" key="1">
    <source>
        <dbReference type="SAM" id="Phobius"/>
    </source>
</evidence>
<sequence length="400" mass="43682">MQVTQQAKEDALAPLLRQAFRPMFLFGALFSVLAMALWGLVLSGAVSLNPYANVVFWHQHEMLFGFVAAIIVGFLLTAVQNWTGVRATHGYPLLWLTLIWLAGRLLMLFGGSVPAVLVAVVDLAFLPTAALFFAAILLKAGKLKNMFFVPVLLLLAVCNLLMHLGVLLNQFHFISHGSTNAVWLITLIMAVVSGRVLPMFTANGTQTPRVQPVAWLDKLALGSLWLIFALHFFLLVQYIPSAVMSALFAVAALATLVRLVRVRFWVTLKVPLVWSLHVAVAFIPIGLALFALRYAGMNISASTAIHALTAGAMGIMILSMMARVSLGHSGRPLQPKRLMTLAFMLIIVAASVRVITGGWFPVSALGWYSWAIAAWVLAYGFYIVIYFPILTTPRADGRPG</sequence>
<feature type="transmembrane region" description="Helical" evidence="1">
    <location>
        <begin position="367"/>
        <end position="389"/>
    </location>
</feature>
<feature type="transmembrane region" description="Helical" evidence="1">
    <location>
        <begin position="242"/>
        <end position="260"/>
    </location>
</feature>
<reference evidence="2 3" key="1">
    <citation type="journal article" date="2011" name="Front. Microbiol.">
        <title>Genomic signatures of strain selection and enhancement in Bacillus atrophaeus var. globigii, a historical biowarfare simulant.</title>
        <authorList>
            <person name="Gibbons H.S."/>
            <person name="Broomall S.M."/>
            <person name="McNew L.A."/>
            <person name="Daligault H."/>
            <person name="Chapman C."/>
            <person name="Bruce D."/>
            <person name="Karavis M."/>
            <person name="Krepps M."/>
            <person name="McGregor P.A."/>
            <person name="Hong C."/>
            <person name="Park K.H."/>
            <person name="Akmal A."/>
            <person name="Feldman A."/>
            <person name="Lin J.S."/>
            <person name="Chang W.E."/>
            <person name="Higgs B.W."/>
            <person name="Demirev P."/>
            <person name="Lindquist J."/>
            <person name="Liem A."/>
            <person name="Fochler E."/>
            <person name="Read T.D."/>
            <person name="Tapia R."/>
            <person name="Johnson S."/>
            <person name="Bishop-Lilly K.A."/>
            <person name="Detter C."/>
            <person name="Han C."/>
            <person name="Sozhamannan S."/>
            <person name="Rosenzweig C.N."/>
            <person name="Skowronski E.W."/>
        </authorList>
    </citation>
    <scope>NUCLEOTIDE SEQUENCE [LARGE SCALE GENOMIC DNA]</scope>
    <source>
        <strain evidence="2 3">AIT1</strain>
    </source>
</reference>